<name>A0A2N5XTX2_9HYPH</name>
<evidence type="ECO:0000313" key="1">
    <source>
        <dbReference type="EMBL" id="PLW77895.1"/>
    </source>
</evidence>
<evidence type="ECO:0000313" key="2">
    <source>
        <dbReference type="Proteomes" id="UP000234881"/>
    </source>
</evidence>
<dbReference type="Proteomes" id="UP000234881">
    <property type="component" value="Unassembled WGS sequence"/>
</dbReference>
<organism evidence="1 2">
    <name type="scientific">Cohaesibacter celericrescens</name>
    <dbReference type="NCBI Taxonomy" id="2067669"/>
    <lineage>
        <taxon>Bacteria</taxon>
        <taxon>Pseudomonadati</taxon>
        <taxon>Pseudomonadota</taxon>
        <taxon>Alphaproteobacteria</taxon>
        <taxon>Hyphomicrobiales</taxon>
        <taxon>Cohaesibacteraceae</taxon>
    </lineage>
</organism>
<sequence>MVARPGRIQTTYTAGELDPLTFDRTELKYFHSGAKHVENVQIHPQGGFSLCDGLRHVDDLSATSDRLIPFKTSQGTVYDIALRDGHADVLEHNGITDDFALPFTYEQLPELTWAHRQDTMFLFHEDVETSRVIATDAGWQVDDLPYEDIPNYDYGAVYANGEPAEWEINFVGFDDGKRFRLMVSGQETVSIYYSATGETVRAAIEAAILDLPNVGAGIVVSVISGTNIKITFAGTDNQGDGWAVSGTPIDDADGAIPAFKLKVGVPPGEPIISNLRGWPRCGMFFQQRLIAGGFRSRANNWMTSITGRYFSFNTKLDEANGAFVVPLDSEGGETINHVIAGRNMLVFTSEREYWISEREIDKTQPTVHVEASTHGTKAGVPIIKNEGAAIFCHKTGSVLSEFRYTDVDGNFVSQPISVLSPHLFEDVKDMALRKASLSTDANLLGVVDEHGRMRAGFLLREQDVTSFGRFSSGVGLFKAVSVNKRNEMSVIIERNGTRRFERFERGLLLDAAKAFSFASPELEITGLEHLEGLDVWVLGDGDVYGPFTVSAASINLDVAVQSGEVGLFAPPVVETLPPPRDIGPHTVLRRKARIHSVWISVVDTTSLAVSVNGKPAVDVALRDYDPDLENPELDDGFTGLVELRGLTGFCDEPTVTITQLRPGRLSVRSITAEAKL</sequence>
<keyword evidence="2" id="KW-1185">Reference proteome</keyword>
<reference evidence="1 2" key="1">
    <citation type="submission" date="2018-01" db="EMBL/GenBank/DDBJ databases">
        <title>The draft genome sequence of Cohaesibacter sp. H1304.</title>
        <authorList>
            <person name="Wang N.-N."/>
            <person name="Du Z.-J."/>
        </authorList>
    </citation>
    <scope>NUCLEOTIDE SEQUENCE [LARGE SCALE GENOMIC DNA]</scope>
    <source>
        <strain evidence="1 2">H1304</strain>
    </source>
</reference>
<proteinExistence type="predicted"/>
<dbReference type="OrthoDB" id="5438497at2"/>
<dbReference type="EMBL" id="PKUQ01000013">
    <property type="protein sequence ID" value="PLW77895.1"/>
    <property type="molecule type" value="Genomic_DNA"/>
</dbReference>
<protein>
    <submittedName>
        <fullName evidence="1">Uncharacterized protein</fullName>
    </submittedName>
</protein>
<accession>A0A2N5XTX2</accession>
<dbReference type="AlphaFoldDB" id="A0A2N5XTX2"/>
<dbReference type="RefSeq" id="WP_101533136.1">
    <property type="nucleotide sequence ID" value="NZ_PKUQ01000013.1"/>
</dbReference>
<gene>
    <name evidence="1" type="ORF">C0081_07145</name>
</gene>
<comment type="caution">
    <text evidence="1">The sequence shown here is derived from an EMBL/GenBank/DDBJ whole genome shotgun (WGS) entry which is preliminary data.</text>
</comment>